<dbReference type="GO" id="GO:0006888">
    <property type="term" value="P:endoplasmic reticulum to Golgi vesicle-mediated transport"/>
    <property type="evidence" value="ECO:0007669"/>
    <property type="project" value="TreeGrafter"/>
</dbReference>
<keyword evidence="5 13" id="KW-0812">Transmembrane</keyword>
<feature type="domain" description="GPI inositol-deacylase PGAP1-like alpha/beta" evidence="15">
    <location>
        <begin position="78"/>
        <end position="291"/>
    </location>
</feature>
<comment type="similarity">
    <text evidence="2 13">Belongs to the GPI inositol-deacylase family.</text>
</comment>
<evidence type="ECO:0000256" key="12">
    <source>
        <dbReference type="ARBA" id="ARBA00093318"/>
    </source>
</evidence>
<dbReference type="Pfam" id="PF24660">
    <property type="entry name" value="PGAP1_3rd"/>
    <property type="match status" value="1"/>
</dbReference>
<evidence type="ECO:0000313" key="17">
    <source>
        <dbReference type="Proteomes" id="UP000261380"/>
    </source>
</evidence>
<keyword evidence="4 13" id="KW-0813">Transport</keyword>
<evidence type="ECO:0000256" key="7">
    <source>
        <dbReference type="ARBA" id="ARBA00022824"/>
    </source>
</evidence>
<reference evidence="16" key="2">
    <citation type="submission" date="2025-09" db="UniProtKB">
        <authorList>
            <consortium name="Ensembl"/>
        </authorList>
    </citation>
    <scope>IDENTIFICATION</scope>
</reference>
<proteinExistence type="inferred from homology"/>
<dbReference type="InterPro" id="IPR029058">
    <property type="entry name" value="AB_hydrolase_fold"/>
</dbReference>
<dbReference type="Gene3D" id="3.40.50.1820">
    <property type="entry name" value="alpha/beta hydrolase"/>
    <property type="match status" value="1"/>
</dbReference>
<dbReference type="GO" id="GO:0015031">
    <property type="term" value="P:protein transport"/>
    <property type="evidence" value="ECO:0007669"/>
    <property type="project" value="UniProtKB-KW"/>
</dbReference>
<feature type="transmembrane region" description="Helical" evidence="13">
    <location>
        <begin position="732"/>
        <end position="750"/>
    </location>
</feature>
<feature type="chain" id="PRO_5017236210" description="GPI inositol-deacylase" evidence="14">
    <location>
        <begin position="27"/>
        <end position="751"/>
    </location>
</feature>
<evidence type="ECO:0000256" key="6">
    <source>
        <dbReference type="ARBA" id="ARBA00022801"/>
    </source>
</evidence>
<dbReference type="SUPFAM" id="SSF53474">
    <property type="entry name" value="alpha/beta-Hydrolases"/>
    <property type="match status" value="1"/>
</dbReference>
<keyword evidence="10 13" id="KW-0472">Membrane</keyword>
<dbReference type="EC" id="3.1.-.-" evidence="13"/>
<keyword evidence="11" id="KW-0325">Glycoprotein</keyword>
<dbReference type="GO" id="GO:0006505">
    <property type="term" value="P:GPI anchor metabolic process"/>
    <property type="evidence" value="ECO:0007669"/>
    <property type="project" value="TreeGrafter"/>
</dbReference>
<sequence length="751" mass="83183">MRAAAVAFYGAALGLLLVGLRELLTGFEENRCSMTYMFEYPEYRRVSLPRRVARLYPAYGLYLYGEGLYAQETRALKLSGAPVLFLPGNAGSYKQRSLGSVALRKAENMEGGVHLNVFTVDFNEELVALYGGSLLRQTHFLHESIKAILRLYKTPPQSVALVGHSMGGVVARALFTLPRFNPHLVSLIITQASPHMAPVLALDPYLLFYTAVRQKWVNQAAKLRNITLLSVGGGYRDYQVRSGLTSLPCPPGDPNKLSLVVTAVPRTWVSTDHLSIVCKELVLATVRAFFDLIDAQTRQFTDDPERRRSILNHHFIRHNVRTLRDVQDTSVPILVPEAWSEVNSLRLSYRTPKEGQLKNFLFALPSRRNAYSHFYCRSNNLQFTVECEWQREESLTRSVSVPHVLSFVYQAFRISVVSQCRGTRRLPSVYRMRVPWFQEDSFTTAAPSATEISGMLHTSRPDNSSSVLLQLHTAPNCQYKVSVRTSFPKVLGQVLRFCGPLVPVYTAVALLLACGGQLSSILASGRAADMSEAVGGALQLHKVNLLVYLLHILLGEEWRHLLAPLLYVLGAAVAFWASALLRLLVRLASLLLAPLHVLRLQMTERSLSHMLNLQAPQKPAANGALEAAAGERGGAPLLSESALQEVRDDLQLHLSLAALLLLPAVLSAPSLLHWSRSLFCTQLDPDPCWLHSVPLVCVSLLLINCDRLLPVVSCLPLPLAVAMATFSSLHLYRIAYFLSAVLVPLGVCCVL</sequence>
<dbReference type="Pfam" id="PF07819">
    <property type="entry name" value="PGAP1"/>
    <property type="match status" value="1"/>
</dbReference>
<protein>
    <recommendedName>
        <fullName evidence="3 13">GPI inositol-deacylase</fullName>
        <ecNumber evidence="13">3.1.-.-</ecNumber>
    </recommendedName>
</protein>
<accession>A0A3B5M870</accession>
<dbReference type="FunFam" id="3.40.50.1820:FF:000026">
    <property type="entry name" value="GPI inositol-deacylase"/>
    <property type="match status" value="1"/>
</dbReference>
<comment type="subcellular location">
    <subcellularLocation>
        <location evidence="1">Endoplasmic reticulum membrane</location>
        <topology evidence="1">Multi-pass membrane protein</topology>
    </subcellularLocation>
</comment>
<dbReference type="GO" id="GO:0050185">
    <property type="term" value="F:phosphatidylinositol deacylase activity"/>
    <property type="evidence" value="ECO:0007669"/>
    <property type="project" value="TreeGrafter"/>
</dbReference>
<evidence type="ECO:0000256" key="10">
    <source>
        <dbReference type="ARBA" id="ARBA00023136"/>
    </source>
</evidence>
<comment type="caution">
    <text evidence="13">Lacks conserved residue(s) required for the propagation of feature annotation.</text>
</comment>
<dbReference type="Ensembl" id="ENSXCOT00000020738.1">
    <property type="protein sequence ID" value="ENSXCOP00000020488.1"/>
    <property type="gene ID" value="ENSXCOG00000015349.1"/>
</dbReference>
<name>A0A3B5M870_9TELE</name>
<reference evidence="16" key="1">
    <citation type="submission" date="2025-08" db="UniProtKB">
        <authorList>
            <consortium name="Ensembl"/>
        </authorList>
    </citation>
    <scope>IDENTIFICATION</scope>
</reference>
<evidence type="ECO:0000256" key="9">
    <source>
        <dbReference type="ARBA" id="ARBA00022989"/>
    </source>
</evidence>
<feature type="signal peptide" evidence="14">
    <location>
        <begin position="1"/>
        <end position="26"/>
    </location>
</feature>
<dbReference type="PANTHER" id="PTHR15495:SF7">
    <property type="entry name" value="GPI INOSITOL-DEACYLASE"/>
    <property type="match status" value="1"/>
</dbReference>
<feature type="transmembrane region" description="Helical" evidence="13">
    <location>
        <begin position="565"/>
        <end position="585"/>
    </location>
</feature>
<feature type="transmembrane region" description="Helical" evidence="13">
    <location>
        <begin position="654"/>
        <end position="675"/>
    </location>
</feature>
<evidence type="ECO:0000256" key="4">
    <source>
        <dbReference type="ARBA" id="ARBA00022448"/>
    </source>
</evidence>
<dbReference type="STRING" id="32473.ENSXCOP00000020488"/>
<dbReference type="PANTHER" id="PTHR15495">
    <property type="entry name" value="NEGATIVE REGULATOR OF VESICLE FORMATION-RELATED"/>
    <property type="match status" value="1"/>
</dbReference>
<evidence type="ECO:0000313" key="16">
    <source>
        <dbReference type="Ensembl" id="ENSXCOP00000020488.1"/>
    </source>
</evidence>
<dbReference type="GeneTree" id="ENSGT00940000167854"/>
<evidence type="ECO:0000256" key="11">
    <source>
        <dbReference type="ARBA" id="ARBA00023180"/>
    </source>
</evidence>
<evidence type="ECO:0000256" key="3">
    <source>
        <dbReference type="ARBA" id="ARBA00015856"/>
    </source>
</evidence>
<keyword evidence="9 13" id="KW-1133">Transmembrane helix</keyword>
<evidence type="ECO:0000256" key="8">
    <source>
        <dbReference type="ARBA" id="ARBA00022927"/>
    </source>
</evidence>
<evidence type="ECO:0000256" key="2">
    <source>
        <dbReference type="ARBA" id="ARBA00006931"/>
    </source>
</evidence>
<dbReference type="GO" id="GO:0005789">
    <property type="term" value="C:endoplasmic reticulum membrane"/>
    <property type="evidence" value="ECO:0007669"/>
    <property type="project" value="UniProtKB-SubCell"/>
</dbReference>
<dbReference type="AlphaFoldDB" id="A0A3B5M870"/>
<dbReference type="InterPro" id="IPR039529">
    <property type="entry name" value="PGAP1/BST1"/>
</dbReference>
<evidence type="ECO:0000256" key="5">
    <source>
        <dbReference type="ARBA" id="ARBA00022692"/>
    </source>
</evidence>
<evidence type="ECO:0000256" key="14">
    <source>
        <dbReference type="SAM" id="SignalP"/>
    </source>
</evidence>
<evidence type="ECO:0000256" key="1">
    <source>
        <dbReference type="ARBA" id="ARBA00004477"/>
    </source>
</evidence>
<keyword evidence="6 13" id="KW-0378">Hydrolase</keyword>
<keyword evidence="8 13" id="KW-0653">Protein transport</keyword>
<comment type="function">
    <text evidence="12 13">GPI inositol-deacylase that catalyzes the remove of the acyl chain linked to the 2-OH position of inositol ring from the GPI-anchored protein (GPI-AP) in the endoplasmic reticulum. Initiates the post-attachment remodeling phase of GPI-AP biogenesis and participates in endoplasmic reticulum (ER)-to-Golgi transport of GPI-anchored protein.</text>
</comment>
<evidence type="ECO:0000259" key="15">
    <source>
        <dbReference type="Pfam" id="PF07819"/>
    </source>
</evidence>
<keyword evidence="14" id="KW-0732">Signal</keyword>
<keyword evidence="17" id="KW-1185">Reference proteome</keyword>
<dbReference type="Proteomes" id="UP000261380">
    <property type="component" value="Unplaced"/>
</dbReference>
<keyword evidence="7 13" id="KW-0256">Endoplasmic reticulum</keyword>
<dbReference type="InterPro" id="IPR012908">
    <property type="entry name" value="PGAP1-ab_dom-like"/>
</dbReference>
<organism evidence="16 17">
    <name type="scientific">Xiphophorus couchianus</name>
    <name type="common">Monterrey platyfish</name>
    <dbReference type="NCBI Taxonomy" id="32473"/>
    <lineage>
        <taxon>Eukaryota</taxon>
        <taxon>Metazoa</taxon>
        <taxon>Chordata</taxon>
        <taxon>Craniata</taxon>
        <taxon>Vertebrata</taxon>
        <taxon>Euteleostomi</taxon>
        <taxon>Actinopterygii</taxon>
        <taxon>Neopterygii</taxon>
        <taxon>Teleostei</taxon>
        <taxon>Neoteleostei</taxon>
        <taxon>Acanthomorphata</taxon>
        <taxon>Ovalentaria</taxon>
        <taxon>Atherinomorphae</taxon>
        <taxon>Cyprinodontiformes</taxon>
        <taxon>Poeciliidae</taxon>
        <taxon>Poeciliinae</taxon>
        <taxon>Xiphophorus</taxon>
    </lineage>
</organism>
<evidence type="ECO:0000256" key="13">
    <source>
        <dbReference type="RuleBase" id="RU365011"/>
    </source>
</evidence>